<evidence type="ECO:0000313" key="1">
    <source>
        <dbReference type="EMBL" id="ABM96823.1"/>
    </source>
</evidence>
<dbReference type="Proteomes" id="UP000000366">
    <property type="component" value="Plasmid RPME01"/>
</dbReference>
<dbReference type="KEGG" id="mpt:Mpe_B0043"/>
<organism evidence="1 2">
    <name type="scientific">Methylibium petroleiphilum (strain ATCC BAA-1232 / LMG 22953 / PM1)</name>
    <dbReference type="NCBI Taxonomy" id="420662"/>
    <lineage>
        <taxon>Bacteria</taxon>
        <taxon>Pseudomonadati</taxon>
        <taxon>Pseudomonadota</taxon>
        <taxon>Betaproteobacteria</taxon>
        <taxon>Burkholderiales</taxon>
        <taxon>Sphaerotilaceae</taxon>
        <taxon>Methylibium</taxon>
    </lineage>
</organism>
<proteinExistence type="predicted"/>
<dbReference type="EMBL" id="CP000556">
    <property type="protein sequence ID" value="ABM96823.1"/>
    <property type="molecule type" value="Genomic_DNA"/>
</dbReference>
<accession>A2SMN4</accession>
<dbReference type="PROSITE" id="PS51257">
    <property type="entry name" value="PROKAR_LIPOPROTEIN"/>
    <property type="match status" value="1"/>
</dbReference>
<reference evidence="1 2" key="1">
    <citation type="journal article" date="2007" name="J. Bacteriol.">
        <title>Whole-genome analysis of the methyl tert-butyl ether-degrading beta-proteobacterium Methylibium petroleiphilum PM1.</title>
        <authorList>
            <person name="Kane S.R."/>
            <person name="Chakicherla A.Y."/>
            <person name="Chain P.S.G."/>
            <person name="Schmidt R."/>
            <person name="Shin M.W."/>
            <person name="Legler T.C."/>
            <person name="Scow K.M."/>
            <person name="Larimer F.W."/>
            <person name="Lucas S.M."/>
            <person name="Richardson P.M."/>
            <person name="Hristova K.R."/>
        </authorList>
    </citation>
    <scope>NUCLEOTIDE SEQUENCE [LARGE SCALE GENOMIC DNA]</scope>
    <source>
        <strain evidence="2">ATCC BAA-1232 / LMG 22953 / PM1</strain>
        <plasmid evidence="1 2">RPME01</plasmid>
    </source>
</reference>
<evidence type="ECO:0000313" key="2">
    <source>
        <dbReference type="Proteomes" id="UP000000366"/>
    </source>
</evidence>
<sequence>MPPSCHRTQSTPATRSAAASALACLALVGCALPQTRDEMLSAASSPVRVCSSELTTAGAAERLEAAWQRCFVSPRTMGVAQTGSGAVFYEQSRLVVFRDRVGDATVLSTRIARRPLDLPTPLNQALFLMADIRETPECKSEVVVRAAAENWQKVAGATEKWLSDPLQQVPEAGCRR</sequence>
<protein>
    <recommendedName>
        <fullName evidence="3">Lipoprotein</fullName>
    </recommendedName>
</protein>
<name>A2SMN4_METPP</name>
<keyword evidence="2" id="KW-1185">Reference proteome</keyword>
<keyword evidence="1" id="KW-0614">Plasmid</keyword>
<geneLocation type="plasmid" evidence="1 2">
    <name>RPME01</name>
</geneLocation>
<dbReference type="AlphaFoldDB" id="A2SMN4"/>
<evidence type="ECO:0008006" key="3">
    <source>
        <dbReference type="Google" id="ProtNLM"/>
    </source>
</evidence>
<dbReference type="HOGENOM" id="CLU_1523443_0_0_4"/>
<gene>
    <name evidence="1" type="ordered locus">Mpe_B0043</name>
</gene>